<accession>A0A259U3T0</accession>
<gene>
    <name evidence="5" type="ORF">BSZ36_09245</name>
</gene>
<dbReference type="Pfam" id="PF00266">
    <property type="entry name" value="Aminotran_5"/>
    <property type="match status" value="1"/>
</dbReference>
<dbReference type="EMBL" id="MQWB01000001">
    <property type="protein sequence ID" value="OZC04673.1"/>
    <property type="molecule type" value="Genomic_DNA"/>
</dbReference>
<proteinExistence type="predicted"/>
<dbReference type="Gene3D" id="3.90.1150.10">
    <property type="entry name" value="Aspartate Aminotransferase, domain 1"/>
    <property type="match status" value="1"/>
</dbReference>
<keyword evidence="2" id="KW-0378">Hydrolase</keyword>
<evidence type="ECO:0000259" key="4">
    <source>
        <dbReference type="Pfam" id="PF00266"/>
    </source>
</evidence>
<evidence type="ECO:0000313" key="6">
    <source>
        <dbReference type="Proteomes" id="UP000216446"/>
    </source>
</evidence>
<evidence type="ECO:0000256" key="2">
    <source>
        <dbReference type="ARBA" id="ARBA00022801"/>
    </source>
</evidence>
<dbReference type="GO" id="GO:0019441">
    <property type="term" value="P:L-tryptophan catabolic process to kynurenine"/>
    <property type="evidence" value="ECO:0007669"/>
    <property type="project" value="TreeGrafter"/>
</dbReference>
<evidence type="ECO:0000256" key="1">
    <source>
        <dbReference type="ARBA" id="ARBA00022642"/>
    </source>
</evidence>
<dbReference type="InterPro" id="IPR010111">
    <property type="entry name" value="Kynureninase"/>
</dbReference>
<dbReference type="GO" id="GO:0043420">
    <property type="term" value="P:anthranilate metabolic process"/>
    <property type="evidence" value="ECO:0007669"/>
    <property type="project" value="TreeGrafter"/>
</dbReference>
<dbReference type="InParanoid" id="A0A259U3T0"/>
<sequence>MAELRAFTHGLMPQTTPAIMQAFCEDWAERGVDAWNGVPDRWDIGHQTSWWTLPEDLGDRWISPLLSAAPGTCVLQPNVHWTVAALLSCDEPFDGRTGVVLSEAEFPSVRHNVRQWAGLREINMHEVAASGADVDVEAMLDAITDDTAWVFVSHVGFASGAKLPDAAIRALADRAHARGALLCVDGYHATGSVDVDVNALGADVYVGGLLKEASGSSGNSYLYVRPGLDLRPRLSGWFADADPFGFNAAPEPHPRVRRRFLAGTTAVASMYHAVEGLRVLLGPGLDAVRQDSLDKTGYAIERIDALLAPEAAGASGVHLRSPREAERRGAMIVLAMPDADKMCAWLKTRGVYTDSRRGEVLRFAPFVWNTQEDIDRCVDAIAEALETGAHLRYEAPTEAGPVT</sequence>
<organism evidence="5 6">
    <name type="scientific">Rubricoccus marinus</name>
    <dbReference type="NCBI Taxonomy" id="716817"/>
    <lineage>
        <taxon>Bacteria</taxon>
        <taxon>Pseudomonadati</taxon>
        <taxon>Rhodothermota</taxon>
        <taxon>Rhodothermia</taxon>
        <taxon>Rhodothermales</taxon>
        <taxon>Rubricoccaceae</taxon>
        <taxon>Rubricoccus</taxon>
    </lineage>
</organism>
<name>A0A259U3T0_9BACT</name>
<keyword evidence="6" id="KW-1185">Reference proteome</keyword>
<dbReference type="GO" id="GO:0005737">
    <property type="term" value="C:cytoplasm"/>
    <property type="evidence" value="ECO:0007669"/>
    <property type="project" value="InterPro"/>
</dbReference>
<comment type="caution">
    <text evidence="5">The sequence shown here is derived from an EMBL/GenBank/DDBJ whole genome shotgun (WGS) entry which is preliminary data.</text>
</comment>
<reference evidence="5 6" key="1">
    <citation type="submission" date="2016-11" db="EMBL/GenBank/DDBJ databases">
        <title>Study of marine rhodopsin-containing bacteria.</title>
        <authorList>
            <person name="Yoshizawa S."/>
            <person name="Kumagai Y."/>
            <person name="Kogure K."/>
        </authorList>
    </citation>
    <scope>NUCLEOTIDE SEQUENCE [LARGE SCALE GENOMIC DNA]</scope>
    <source>
        <strain evidence="5 6">SG-29</strain>
    </source>
</reference>
<feature type="domain" description="Aminotransferase class V" evidence="4">
    <location>
        <begin position="90"/>
        <end position="311"/>
    </location>
</feature>
<dbReference type="Gene3D" id="3.40.640.10">
    <property type="entry name" value="Type I PLP-dependent aspartate aminotransferase-like (Major domain)"/>
    <property type="match status" value="1"/>
</dbReference>
<dbReference type="AlphaFoldDB" id="A0A259U3T0"/>
<dbReference type="InterPro" id="IPR015421">
    <property type="entry name" value="PyrdxlP-dep_Trfase_major"/>
</dbReference>
<dbReference type="PANTHER" id="PTHR14084">
    <property type="entry name" value="KYNURENINASE"/>
    <property type="match status" value="1"/>
</dbReference>
<dbReference type="GO" id="GO:0030429">
    <property type="term" value="F:kynureninase activity"/>
    <property type="evidence" value="ECO:0007669"/>
    <property type="project" value="InterPro"/>
</dbReference>
<dbReference type="GO" id="GO:0030170">
    <property type="term" value="F:pyridoxal phosphate binding"/>
    <property type="evidence" value="ECO:0007669"/>
    <property type="project" value="InterPro"/>
</dbReference>
<dbReference type="InterPro" id="IPR015424">
    <property type="entry name" value="PyrdxlP-dep_Trfase"/>
</dbReference>
<dbReference type="Proteomes" id="UP000216446">
    <property type="component" value="Unassembled WGS sequence"/>
</dbReference>
<dbReference type="InterPro" id="IPR015422">
    <property type="entry name" value="PyrdxlP-dep_Trfase_small"/>
</dbReference>
<evidence type="ECO:0000256" key="3">
    <source>
        <dbReference type="ARBA" id="ARBA00022898"/>
    </source>
</evidence>
<protein>
    <recommendedName>
        <fullName evidence="4">Aminotransferase class V domain-containing protein</fullName>
    </recommendedName>
</protein>
<dbReference type="InterPro" id="IPR000192">
    <property type="entry name" value="Aminotrans_V_dom"/>
</dbReference>
<keyword evidence="3" id="KW-0663">Pyridoxal phosphate</keyword>
<keyword evidence="1" id="KW-0662">Pyridine nucleotide biosynthesis</keyword>
<dbReference type="PANTHER" id="PTHR14084:SF0">
    <property type="entry name" value="KYNURENINASE"/>
    <property type="match status" value="1"/>
</dbReference>
<dbReference type="SUPFAM" id="SSF53383">
    <property type="entry name" value="PLP-dependent transferases"/>
    <property type="match status" value="1"/>
</dbReference>
<evidence type="ECO:0000313" key="5">
    <source>
        <dbReference type="EMBL" id="OZC04673.1"/>
    </source>
</evidence>
<dbReference type="GO" id="GO:0009435">
    <property type="term" value="P:NAD+ biosynthetic process"/>
    <property type="evidence" value="ECO:0007669"/>
    <property type="project" value="InterPro"/>
</dbReference>